<dbReference type="PANTHER" id="PTHR37806:SF1">
    <property type="entry name" value="PEPTIDASE C39-LIKE DOMAIN-CONTAINING PROTEIN"/>
    <property type="match status" value="1"/>
</dbReference>
<sequence length="178" mass="19609">MPDVRQSTDYTCGVASLQAVLFYYGLEYREGTLASYAESDPDLGTSPEGIEKAVMKVNNEKNTSLSVEVKNNETLTDLESHIDQTEPVIVDIQAWRDATNTAQWEDDADDGHYVVAIGYDNENIYFEDPALLASIGRIPRDEFVSRWHDASASSEYNHLAIIVTGGTSSSPSPIVSLQ</sequence>
<dbReference type="EMBL" id="JAAMOZ010000006">
    <property type="protein sequence ID" value="NIH58847.1"/>
    <property type="molecule type" value="Genomic_DNA"/>
</dbReference>
<dbReference type="RefSeq" id="WP_167172123.1">
    <property type="nucleotide sequence ID" value="NZ_BAAAOO010000006.1"/>
</dbReference>
<protein>
    <submittedName>
        <fullName evidence="2">Double-glycine peptidase</fullName>
    </submittedName>
</protein>
<accession>A0ABX0SKB4</accession>
<reference evidence="2 3" key="1">
    <citation type="submission" date="2020-02" db="EMBL/GenBank/DDBJ databases">
        <title>Sequencing the genomes of 1000 actinobacteria strains.</title>
        <authorList>
            <person name="Klenk H.-P."/>
        </authorList>
    </citation>
    <scope>NUCLEOTIDE SEQUENCE [LARGE SCALE GENOMIC DNA]</scope>
    <source>
        <strain evidence="2 3">DSM 19609</strain>
    </source>
</reference>
<evidence type="ECO:0000313" key="2">
    <source>
        <dbReference type="EMBL" id="NIH58847.1"/>
    </source>
</evidence>
<evidence type="ECO:0000313" key="3">
    <source>
        <dbReference type="Proteomes" id="UP000749311"/>
    </source>
</evidence>
<dbReference type="PANTHER" id="PTHR37806">
    <property type="entry name" value="LMO0724 PROTEIN"/>
    <property type="match status" value="1"/>
</dbReference>
<name>A0ABX0SKB4_9ACTN</name>
<proteinExistence type="predicted"/>
<feature type="domain" description="Peptidase C39" evidence="1">
    <location>
        <begin position="6"/>
        <end position="154"/>
    </location>
</feature>
<dbReference type="InterPro" id="IPR005074">
    <property type="entry name" value="Peptidase_C39"/>
</dbReference>
<dbReference type="Gene3D" id="3.90.70.10">
    <property type="entry name" value="Cysteine proteinases"/>
    <property type="match status" value="1"/>
</dbReference>
<gene>
    <name evidence="2" type="ORF">FB473_003549</name>
</gene>
<evidence type="ECO:0000259" key="1">
    <source>
        <dbReference type="PROSITE" id="PS50990"/>
    </source>
</evidence>
<dbReference type="InterPro" id="IPR039564">
    <property type="entry name" value="Peptidase_C39-like"/>
</dbReference>
<keyword evidence="3" id="KW-1185">Reference proteome</keyword>
<dbReference type="PROSITE" id="PS50990">
    <property type="entry name" value="PEPTIDASE_C39"/>
    <property type="match status" value="1"/>
</dbReference>
<dbReference type="Pfam" id="PF13529">
    <property type="entry name" value="Peptidase_C39_2"/>
    <property type="match status" value="1"/>
</dbReference>
<comment type="caution">
    <text evidence="2">The sequence shown here is derived from an EMBL/GenBank/DDBJ whole genome shotgun (WGS) entry which is preliminary data.</text>
</comment>
<organism evidence="2 3">
    <name type="scientific">Brooklawnia cerclae</name>
    <dbReference type="NCBI Taxonomy" id="349934"/>
    <lineage>
        <taxon>Bacteria</taxon>
        <taxon>Bacillati</taxon>
        <taxon>Actinomycetota</taxon>
        <taxon>Actinomycetes</taxon>
        <taxon>Propionibacteriales</taxon>
        <taxon>Propionibacteriaceae</taxon>
        <taxon>Brooklawnia</taxon>
    </lineage>
</organism>
<dbReference type="Proteomes" id="UP000749311">
    <property type="component" value="Unassembled WGS sequence"/>
</dbReference>